<keyword evidence="2" id="KW-1185">Reference proteome</keyword>
<protein>
    <submittedName>
        <fullName evidence="1">Uncharacterized protein</fullName>
    </submittedName>
</protein>
<gene>
    <name evidence="1" type="ORF">L6164_013883</name>
</gene>
<name>A0ACB9NFL5_BAUVA</name>
<proteinExistence type="predicted"/>
<reference evidence="1 2" key="1">
    <citation type="journal article" date="2022" name="DNA Res.">
        <title>Chromosomal-level genome assembly of the orchid tree Bauhinia variegata (Leguminosae; Cercidoideae) supports the allotetraploid origin hypothesis of Bauhinia.</title>
        <authorList>
            <person name="Zhong Y."/>
            <person name="Chen Y."/>
            <person name="Zheng D."/>
            <person name="Pang J."/>
            <person name="Liu Y."/>
            <person name="Luo S."/>
            <person name="Meng S."/>
            <person name="Qian L."/>
            <person name="Wei D."/>
            <person name="Dai S."/>
            <person name="Zhou R."/>
        </authorList>
    </citation>
    <scope>NUCLEOTIDE SEQUENCE [LARGE SCALE GENOMIC DNA]</scope>
    <source>
        <strain evidence="1">BV-YZ2020</strain>
    </source>
</reference>
<dbReference type="EMBL" id="CM039431">
    <property type="protein sequence ID" value="KAI4335215.1"/>
    <property type="molecule type" value="Genomic_DNA"/>
</dbReference>
<comment type="caution">
    <text evidence="1">The sequence shown here is derived from an EMBL/GenBank/DDBJ whole genome shotgun (WGS) entry which is preliminary data.</text>
</comment>
<accession>A0ACB9NFL5</accession>
<sequence>MAEELPMYSLANIQAAAAEFGRGFNYNYYRPLHVAVLKGDWEIAEKFFNDDPGALTSRITTVAMTPLHVAALGRQWQIAEKLVQLMPPDALAMQDLVGCTALHYVAMNGGLNVAKALVTKNHSLTQITSLAGQTPLLYAITFSRSKEFVRYLALATTDDAPACPFSGPSARYLVILLTAAGFHDITLDLLQLYPNLATVADENGSYILNVLSKMPSDFPSGSKLGFWERLIYHIVPVELDYSPPSNLKGDLEYPRGTSSNHQCYFGSIIWKAIENLVTSIKMLRDTKLRHKSAVRLVEYLCSKALMANGYIIHAAIKNRQEKIFNLLCNMPISKTFVLVLDESQKSTSHLAARLAPPTQLGSIPGTAFQMQRELQWFKEVEKLDHPLHKQGSIILKDFGNAVEVMGKKTSPNYFLH</sequence>
<organism evidence="1 2">
    <name type="scientific">Bauhinia variegata</name>
    <name type="common">Purple orchid tree</name>
    <name type="synonym">Phanera variegata</name>
    <dbReference type="NCBI Taxonomy" id="167791"/>
    <lineage>
        <taxon>Eukaryota</taxon>
        <taxon>Viridiplantae</taxon>
        <taxon>Streptophyta</taxon>
        <taxon>Embryophyta</taxon>
        <taxon>Tracheophyta</taxon>
        <taxon>Spermatophyta</taxon>
        <taxon>Magnoliopsida</taxon>
        <taxon>eudicotyledons</taxon>
        <taxon>Gunneridae</taxon>
        <taxon>Pentapetalae</taxon>
        <taxon>rosids</taxon>
        <taxon>fabids</taxon>
        <taxon>Fabales</taxon>
        <taxon>Fabaceae</taxon>
        <taxon>Cercidoideae</taxon>
        <taxon>Cercideae</taxon>
        <taxon>Bauhiniinae</taxon>
        <taxon>Bauhinia</taxon>
    </lineage>
</organism>
<evidence type="ECO:0000313" key="1">
    <source>
        <dbReference type="EMBL" id="KAI4335215.1"/>
    </source>
</evidence>
<dbReference type="Proteomes" id="UP000828941">
    <property type="component" value="Chromosome 6"/>
</dbReference>
<evidence type="ECO:0000313" key="2">
    <source>
        <dbReference type="Proteomes" id="UP000828941"/>
    </source>
</evidence>